<keyword evidence="3" id="KW-1185">Reference proteome</keyword>
<feature type="transmembrane region" description="Helical" evidence="1">
    <location>
        <begin position="14"/>
        <end position="32"/>
    </location>
</feature>
<comment type="caution">
    <text evidence="2">The sequence shown here is derived from an EMBL/GenBank/DDBJ whole genome shotgun (WGS) entry which is preliminary data.</text>
</comment>
<gene>
    <name evidence="2" type="ORF">FHS97_003260</name>
</gene>
<sequence>MSDPSGPRGFLRDWLPHLMTVVGLIFAGGQAYSRDSDRERRVEKLEGRVDRGDDKFAEIGRAIERVDGKVERVDAKLSLVIERLPDRH</sequence>
<keyword evidence="1" id="KW-1133">Transmembrane helix</keyword>
<dbReference type="EMBL" id="JACIJN010000013">
    <property type="protein sequence ID" value="MBB5727305.1"/>
    <property type="molecule type" value="Genomic_DNA"/>
</dbReference>
<evidence type="ECO:0000313" key="3">
    <source>
        <dbReference type="Proteomes" id="UP000560131"/>
    </source>
</evidence>
<keyword evidence="1" id="KW-0812">Transmembrane</keyword>
<evidence type="ECO:0000256" key="1">
    <source>
        <dbReference type="SAM" id="Phobius"/>
    </source>
</evidence>
<reference evidence="2 3" key="1">
    <citation type="submission" date="2020-08" db="EMBL/GenBank/DDBJ databases">
        <title>Genomic Encyclopedia of Type Strains, Phase IV (KMG-IV): sequencing the most valuable type-strain genomes for metagenomic binning, comparative biology and taxonomic classification.</title>
        <authorList>
            <person name="Goeker M."/>
        </authorList>
    </citation>
    <scope>NUCLEOTIDE SEQUENCE [LARGE SCALE GENOMIC DNA]</scope>
    <source>
        <strain evidence="2 3">DSM 101535</strain>
    </source>
</reference>
<proteinExistence type="predicted"/>
<dbReference type="Proteomes" id="UP000560131">
    <property type="component" value="Unassembled WGS sequence"/>
</dbReference>
<accession>A0ABR6N946</accession>
<protein>
    <submittedName>
        <fullName evidence="2">Coiled-coil protein SlyX</fullName>
    </submittedName>
</protein>
<organism evidence="2 3">
    <name type="scientific">Sphingomonas endophytica</name>
    <dbReference type="NCBI Taxonomy" id="869719"/>
    <lineage>
        <taxon>Bacteria</taxon>
        <taxon>Pseudomonadati</taxon>
        <taxon>Pseudomonadota</taxon>
        <taxon>Alphaproteobacteria</taxon>
        <taxon>Sphingomonadales</taxon>
        <taxon>Sphingomonadaceae</taxon>
        <taxon>Sphingomonas</taxon>
    </lineage>
</organism>
<name>A0ABR6N946_9SPHN</name>
<dbReference type="RefSeq" id="WP_184040372.1">
    <property type="nucleotide sequence ID" value="NZ_BAABAR010000006.1"/>
</dbReference>
<keyword evidence="1" id="KW-0472">Membrane</keyword>
<evidence type="ECO:0000313" key="2">
    <source>
        <dbReference type="EMBL" id="MBB5727305.1"/>
    </source>
</evidence>